<keyword evidence="2 7" id="KW-0813">Transport</keyword>
<keyword evidence="5 7" id="KW-1133">Transmembrane helix</keyword>
<dbReference type="InterPro" id="IPR035906">
    <property type="entry name" value="MetI-like_sf"/>
</dbReference>
<evidence type="ECO:0000256" key="6">
    <source>
        <dbReference type="ARBA" id="ARBA00023136"/>
    </source>
</evidence>
<dbReference type="Gene3D" id="1.10.3720.10">
    <property type="entry name" value="MetI-like"/>
    <property type="match status" value="1"/>
</dbReference>
<dbReference type="OrthoDB" id="3515028at2"/>
<feature type="transmembrane region" description="Helical" evidence="7">
    <location>
        <begin position="136"/>
        <end position="159"/>
    </location>
</feature>
<comment type="similarity">
    <text evidence="7">Belongs to the binding-protein-dependent transport system permease family.</text>
</comment>
<evidence type="ECO:0000256" key="1">
    <source>
        <dbReference type="ARBA" id="ARBA00004651"/>
    </source>
</evidence>
<comment type="subcellular location">
    <subcellularLocation>
        <location evidence="1 7">Cell membrane</location>
        <topology evidence="1 7">Multi-pass membrane protein</topology>
    </subcellularLocation>
</comment>
<dbReference type="RefSeq" id="WP_121370139.1">
    <property type="nucleotide sequence ID" value="NZ_RBKS01000001.1"/>
</dbReference>
<evidence type="ECO:0000313" key="9">
    <source>
        <dbReference type="EMBL" id="RKR75331.1"/>
    </source>
</evidence>
<feature type="transmembrane region" description="Helical" evidence="7">
    <location>
        <begin position="39"/>
        <end position="62"/>
    </location>
</feature>
<organism evidence="9 10">
    <name type="scientific">Frondihabitans australicus</name>
    <dbReference type="NCBI Taxonomy" id="386892"/>
    <lineage>
        <taxon>Bacteria</taxon>
        <taxon>Bacillati</taxon>
        <taxon>Actinomycetota</taxon>
        <taxon>Actinomycetes</taxon>
        <taxon>Micrococcales</taxon>
        <taxon>Microbacteriaceae</taxon>
        <taxon>Frondihabitans</taxon>
    </lineage>
</organism>
<accession>A0A495IJ62</accession>
<dbReference type="SUPFAM" id="SSF161098">
    <property type="entry name" value="MetI-like"/>
    <property type="match status" value="1"/>
</dbReference>
<comment type="caution">
    <text evidence="9">The sequence shown here is derived from an EMBL/GenBank/DDBJ whole genome shotgun (WGS) entry which is preliminary data.</text>
</comment>
<dbReference type="GO" id="GO:0055085">
    <property type="term" value="P:transmembrane transport"/>
    <property type="evidence" value="ECO:0007669"/>
    <property type="project" value="InterPro"/>
</dbReference>
<name>A0A495IJ62_9MICO</name>
<keyword evidence="6 7" id="KW-0472">Membrane</keyword>
<dbReference type="InterPro" id="IPR000515">
    <property type="entry name" value="MetI-like"/>
</dbReference>
<feature type="transmembrane region" description="Helical" evidence="7">
    <location>
        <begin position="6"/>
        <end position="27"/>
    </location>
</feature>
<dbReference type="PROSITE" id="PS50928">
    <property type="entry name" value="ABC_TM1"/>
    <property type="match status" value="1"/>
</dbReference>
<evidence type="ECO:0000313" key="10">
    <source>
        <dbReference type="Proteomes" id="UP000280008"/>
    </source>
</evidence>
<proteinExistence type="inferred from homology"/>
<dbReference type="PANTHER" id="PTHR30193:SF18">
    <property type="entry name" value="OSMOPROTECTIVE COMPOUNDS UPTAKE PERMEASE PROTEIN GGTC"/>
    <property type="match status" value="1"/>
</dbReference>
<evidence type="ECO:0000256" key="5">
    <source>
        <dbReference type="ARBA" id="ARBA00022989"/>
    </source>
</evidence>
<dbReference type="CDD" id="cd06261">
    <property type="entry name" value="TM_PBP2"/>
    <property type="match status" value="1"/>
</dbReference>
<dbReference type="GO" id="GO:0005886">
    <property type="term" value="C:plasma membrane"/>
    <property type="evidence" value="ECO:0007669"/>
    <property type="project" value="UniProtKB-SubCell"/>
</dbReference>
<keyword evidence="3" id="KW-1003">Cell membrane</keyword>
<dbReference type="AlphaFoldDB" id="A0A495IJ62"/>
<dbReference type="PANTHER" id="PTHR30193">
    <property type="entry name" value="ABC TRANSPORTER PERMEASE PROTEIN"/>
    <property type="match status" value="1"/>
</dbReference>
<evidence type="ECO:0000259" key="8">
    <source>
        <dbReference type="PROSITE" id="PS50928"/>
    </source>
</evidence>
<keyword evidence="10" id="KW-1185">Reference proteome</keyword>
<dbReference type="Pfam" id="PF00528">
    <property type="entry name" value="BPD_transp_1"/>
    <property type="match status" value="1"/>
</dbReference>
<reference evidence="9 10" key="1">
    <citation type="submission" date="2018-10" db="EMBL/GenBank/DDBJ databases">
        <title>Sequencing the genomes of 1000 actinobacteria strains.</title>
        <authorList>
            <person name="Klenk H.-P."/>
        </authorList>
    </citation>
    <scope>NUCLEOTIDE SEQUENCE [LARGE SCALE GENOMIC DNA]</scope>
    <source>
        <strain evidence="9 10">DSM 17894</strain>
    </source>
</reference>
<feature type="transmembrane region" description="Helical" evidence="7">
    <location>
        <begin position="239"/>
        <end position="264"/>
    </location>
</feature>
<sequence length="329" mass="36353">MQILSVFISVVGGLAVSFLIYLGLNFIVSKTNTRWNARLLPYVFLGPVLLLIAVFLIVPTVLTVYQSLLKTDQYGLQSFGGLTNYVSLFTTGSFLQTLLNNLLWIIVVPALTVIVGLAVATLADRMGPKREKTFKSIIFLPMAISAIAASSIWKFVYYYSAPGQPQVGLLNGIWTGLTHAQPVSWLLNDTAHLNSFLLMVVVIWLNAGYAMVLLSAAIKAVPEETIEAARIDGANERQAFFRVIAPQIRTTIVAVFITVLITVMKLFDIVFAMTNGQFNTNVLGMEFYNQFFSFNNPGKASAVVVILILAVVPVIVYQVRTYREQEALR</sequence>
<dbReference type="InterPro" id="IPR051393">
    <property type="entry name" value="ABC_transporter_permease"/>
</dbReference>
<evidence type="ECO:0000256" key="4">
    <source>
        <dbReference type="ARBA" id="ARBA00022692"/>
    </source>
</evidence>
<evidence type="ECO:0000256" key="3">
    <source>
        <dbReference type="ARBA" id="ARBA00022475"/>
    </source>
</evidence>
<feature type="domain" description="ABC transmembrane type-1" evidence="8">
    <location>
        <begin position="98"/>
        <end position="318"/>
    </location>
</feature>
<feature type="transmembrane region" description="Helical" evidence="7">
    <location>
        <begin position="300"/>
        <end position="319"/>
    </location>
</feature>
<protein>
    <submittedName>
        <fullName evidence="9">Alpha-glucoside transport system permease protein</fullName>
    </submittedName>
</protein>
<evidence type="ECO:0000256" key="2">
    <source>
        <dbReference type="ARBA" id="ARBA00022448"/>
    </source>
</evidence>
<feature type="transmembrane region" description="Helical" evidence="7">
    <location>
        <begin position="102"/>
        <end position="124"/>
    </location>
</feature>
<keyword evidence="4 7" id="KW-0812">Transmembrane</keyword>
<evidence type="ECO:0000256" key="7">
    <source>
        <dbReference type="RuleBase" id="RU363032"/>
    </source>
</evidence>
<dbReference type="EMBL" id="RBKS01000001">
    <property type="protein sequence ID" value="RKR75331.1"/>
    <property type="molecule type" value="Genomic_DNA"/>
</dbReference>
<dbReference type="Proteomes" id="UP000280008">
    <property type="component" value="Unassembled WGS sequence"/>
</dbReference>
<feature type="transmembrane region" description="Helical" evidence="7">
    <location>
        <begin position="196"/>
        <end position="218"/>
    </location>
</feature>
<gene>
    <name evidence="9" type="ORF">C8E83_2472</name>
</gene>